<dbReference type="AlphaFoldDB" id="A0A0F9T0J6"/>
<keyword evidence="1" id="KW-0812">Transmembrane</keyword>
<gene>
    <name evidence="2" type="ORF">LCGC14_0710980</name>
</gene>
<dbReference type="EMBL" id="LAZR01001566">
    <property type="protein sequence ID" value="KKN42646.1"/>
    <property type="molecule type" value="Genomic_DNA"/>
</dbReference>
<feature type="transmembrane region" description="Helical" evidence="1">
    <location>
        <begin position="38"/>
        <end position="60"/>
    </location>
</feature>
<sequence length="106" mass="11402">MLALFLFLAATVETINELTFGRLFGKGKVYPEHGKVLPFTALGFGILFGFVSELALIAWATQSIAGASMQIIPEADHLISGILISAGSGYLHRFLSQYAPERSPTS</sequence>
<evidence type="ECO:0000313" key="2">
    <source>
        <dbReference type="EMBL" id="KKN42646.1"/>
    </source>
</evidence>
<reference evidence="2" key="1">
    <citation type="journal article" date="2015" name="Nature">
        <title>Complex archaea that bridge the gap between prokaryotes and eukaryotes.</title>
        <authorList>
            <person name="Spang A."/>
            <person name="Saw J.H."/>
            <person name="Jorgensen S.L."/>
            <person name="Zaremba-Niedzwiedzka K."/>
            <person name="Martijn J."/>
            <person name="Lind A.E."/>
            <person name="van Eijk R."/>
            <person name="Schleper C."/>
            <person name="Guy L."/>
            <person name="Ettema T.J."/>
        </authorList>
    </citation>
    <scope>NUCLEOTIDE SEQUENCE</scope>
</reference>
<comment type="caution">
    <text evidence="2">The sequence shown here is derived from an EMBL/GenBank/DDBJ whole genome shotgun (WGS) entry which is preliminary data.</text>
</comment>
<protein>
    <submittedName>
        <fullName evidence="2">Uncharacterized protein</fullName>
    </submittedName>
</protein>
<name>A0A0F9T0J6_9ZZZZ</name>
<proteinExistence type="predicted"/>
<keyword evidence="1" id="KW-0472">Membrane</keyword>
<organism evidence="2">
    <name type="scientific">marine sediment metagenome</name>
    <dbReference type="NCBI Taxonomy" id="412755"/>
    <lineage>
        <taxon>unclassified sequences</taxon>
        <taxon>metagenomes</taxon>
        <taxon>ecological metagenomes</taxon>
    </lineage>
</organism>
<accession>A0A0F9T0J6</accession>
<evidence type="ECO:0000256" key="1">
    <source>
        <dbReference type="SAM" id="Phobius"/>
    </source>
</evidence>
<keyword evidence="1" id="KW-1133">Transmembrane helix</keyword>